<dbReference type="Pfam" id="PF05041">
    <property type="entry name" value="Pecanex_C"/>
    <property type="match status" value="1"/>
</dbReference>
<dbReference type="GO" id="GO:0016020">
    <property type="term" value="C:membrane"/>
    <property type="evidence" value="ECO:0007669"/>
    <property type="project" value="UniProtKB-SubCell"/>
</dbReference>
<reference evidence="9" key="1">
    <citation type="submission" date="2025-08" db="UniProtKB">
        <authorList>
            <consortium name="Ensembl"/>
        </authorList>
    </citation>
    <scope>IDENTIFICATION</scope>
</reference>
<feature type="compositionally biased region" description="Basic and acidic residues" evidence="7">
    <location>
        <begin position="363"/>
        <end position="374"/>
    </location>
</feature>
<keyword evidence="4 6" id="KW-1133">Transmembrane helix</keyword>
<dbReference type="InterPro" id="IPR039797">
    <property type="entry name" value="Pecanex"/>
</dbReference>
<feature type="compositionally biased region" description="Polar residues" evidence="7">
    <location>
        <begin position="1569"/>
        <end position="1586"/>
    </location>
</feature>
<feature type="transmembrane region" description="Helical" evidence="6">
    <location>
        <begin position="889"/>
        <end position="910"/>
    </location>
</feature>
<feature type="transmembrane region" description="Helical" evidence="6">
    <location>
        <begin position="972"/>
        <end position="993"/>
    </location>
</feature>
<proteinExistence type="inferred from homology"/>
<comment type="subcellular location">
    <subcellularLocation>
        <location evidence="1 6">Membrane</location>
        <topology evidence="1 6">Multi-pass membrane protein</topology>
    </subcellularLocation>
</comment>
<evidence type="ECO:0000256" key="5">
    <source>
        <dbReference type="ARBA" id="ARBA00023136"/>
    </source>
</evidence>
<feature type="transmembrane region" description="Helical" evidence="6">
    <location>
        <begin position="700"/>
        <end position="724"/>
    </location>
</feature>
<feature type="region of interest" description="Disordered" evidence="7">
    <location>
        <begin position="457"/>
        <end position="483"/>
    </location>
</feature>
<comment type="similarity">
    <text evidence="2 6">Belongs to the pecanex family.</text>
</comment>
<feature type="transmembrane region" description="Helical" evidence="6">
    <location>
        <begin position="663"/>
        <end position="688"/>
    </location>
</feature>
<protein>
    <recommendedName>
        <fullName evidence="6">Pecanex-like protein</fullName>
    </recommendedName>
</protein>
<feature type="region of interest" description="Disordered" evidence="7">
    <location>
        <begin position="1568"/>
        <end position="1603"/>
    </location>
</feature>
<dbReference type="InterPro" id="IPR007735">
    <property type="entry name" value="Pecanex_C"/>
</dbReference>
<keyword evidence="3 6" id="KW-0812">Transmembrane</keyword>
<dbReference type="PANTHER" id="PTHR12372">
    <property type="entry name" value="PECANEX"/>
    <property type="match status" value="1"/>
</dbReference>
<feature type="compositionally biased region" description="Basic and acidic residues" evidence="7">
    <location>
        <begin position="463"/>
        <end position="473"/>
    </location>
</feature>
<keyword evidence="5 6" id="KW-0472">Membrane</keyword>
<organism evidence="9 10">
    <name type="scientific">Cyprinus carpio</name>
    <name type="common">Common carp</name>
    <dbReference type="NCBI Taxonomy" id="7962"/>
    <lineage>
        <taxon>Eukaryota</taxon>
        <taxon>Metazoa</taxon>
        <taxon>Chordata</taxon>
        <taxon>Craniata</taxon>
        <taxon>Vertebrata</taxon>
        <taxon>Euteleostomi</taxon>
        <taxon>Actinopterygii</taxon>
        <taxon>Neopterygii</taxon>
        <taxon>Teleostei</taxon>
        <taxon>Ostariophysi</taxon>
        <taxon>Cypriniformes</taxon>
        <taxon>Cyprinidae</taxon>
        <taxon>Cyprininae</taxon>
        <taxon>Cyprinus</taxon>
    </lineage>
</organism>
<feature type="compositionally biased region" description="Basic residues" evidence="7">
    <location>
        <begin position="1590"/>
        <end position="1601"/>
    </location>
</feature>
<feature type="compositionally biased region" description="Polar residues" evidence="7">
    <location>
        <begin position="1640"/>
        <end position="1655"/>
    </location>
</feature>
<dbReference type="PANTHER" id="PTHR12372:SF5">
    <property type="entry name" value="PECANEX-LIKE PROTEIN 2"/>
    <property type="match status" value="1"/>
</dbReference>
<feature type="domain" description="Pecanex C-terminal" evidence="8">
    <location>
        <begin position="1299"/>
        <end position="1524"/>
    </location>
</feature>
<feature type="region of interest" description="Disordered" evidence="7">
    <location>
        <begin position="152"/>
        <end position="211"/>
    </location>
</feature>
<evidence type="ECO:0000256" key="1">
    <source>
        <dbReference type="ARBA" id="ARBA00004141"/>
    </source>
</evidence>
<evidence type="ECO:0000256" key="3">
    <source>
        <dbReference type="ARBA" id="ARBA00022692"/>
    </source>
</evidence>
<evidence type="ECO:0000256" key="7">
    <source>
        <dbReference type="SAM" id="MobiDB-lite"/>
    </source>
</evidence>
<feature type="compositionally biased region" description="Polar residues" evidence="7">
    <location>
        <begin position="347"/>
        <end position="362"/>
    </location>
</feature>
<sequence length="1775" mass="199549">MGSQVVQTLRQGVWASLTGGWYHDPEQNKFNNSCHLYLWMFLLMLPLSLHLVSDTIIYCTSVTVFFIVIKMVNYRLHLMFDQGDIVAQNSVPDISKGVDKKSNASDSFVPFIEFSIILQCYFLLLSYASCPQSTAKSILIYFSDNCFNQQEEQHQQIPSAHRDKAEDDLPLSSVNEEDSIEEKDKPPTDPNNNNTSLEITREADDGETPEENYCSDEIAVVLVDNSSPSAHLDESDTVKIIITMSCDPQTAAELEESVKQSILESAQSQQGESDCPVKIPVITFDSPHEVEEPSAGDEKEDKLVAGDSSVQEKSEHQDSLLAKEPISSDSAQECKEIESIELEMPNLSPQVTNNSSSGIDVNSHTEENDPPELKVDADGFLQIPSVYMRCTQSGRTHARGLSIDSGRDAVLISHRAKDKLGTMTSSKSDLEAKEGQIPNESNFVEFVSLLESINSTRFGGGNEAEKENEERNGESQPKMKIQPTFTEGLNISHTQEEDSLDESSETSTQEKPSRKLYYKLKVFPGKWVNILYDRLTLMALLDRNKDKTENMVAVFLAFLVAFLGFVLLNEGCFKDIWVFQFCLVIASCQYSLLKSVQPDAASPTHGHNQIVIYSRAAFFCMFCGLIWILEILLRTPDLPVSTIYGITIVTSDALQYLQDILVGFTYCFPVTFLLGLFPQINTFVIYFLEQIDMHFFGGTAATGLPSAVYCIVRSLIALSLLYGFCLGALKEPWDEQHIPALFSGFCALLVVLSYHLSRQSSDPSVLFSLIKSKLMPSLGQGEEDEEEIPAASTDPLPEKLRVSVVVYISTNSFFHHMQPFVSIVLYALAATVGFVTHYLIPQLRKHHPWLWISHPVLKSKEYSQFEPREDAHLMWFERLYVGLLTFEKYIVYPAIVLSVSVSRSSCDVLLMTVAGMKLLRASFCNPSYQFLTLIFTIIFFEFDCSSASETFLLNFFLMSIVFNKLWDLLHKLHFILVYIAPWQIAWGSAFHAFAQPFAVPHILTIYSAMLLLQTFITTLFYTPLSPFLGSAIFITSYPRPTQQCPHTFLNKNVQSLYAHHEGCDDNNLNSIFYEYLTRSLQHSLCGDLMLGRWGNYCAGDCFILASDYLNALVHLIEVGNGLVTFQLRGLEFRGTYCQQREVEAITEGVEEDDSCCCCEPGHLPHVLSCNAAFNLRWLAWEVTTTKYLLEGYSISENNAATMLQVYDLRKLLITYYLKSIIYYLVINPKLQIWVKDQSIQEALQPYTKWHHIEKDPAVFSMKIDEDYVHCLQGVTRASYCNVYLEWIQYCANKLEEPVDSDEDSPLVTLCFALSVLGRRSLSTAAHNRSNSLESFLYGFNTLFKGDFRIAAKDEWVFADVDLLQTVVAPAVRMSLKLHQDHFTSLEETEEPAVLYEAISNYRTSLVICHESDPAWRRAVLSSRDTLLTLRHMVDEGADEYKIIMLYKRHLSFKVIKINKECVRGLWAGQQQELIFLRNRNPERGSIQNSKQALRNMINSSCDQPLGYPMFVSPLTTSYMGTHKQIRDIWGGPLSLESIRTWLLSRWFRVRKDNLTSCNSGMNMEDVDCTGSSLSQNHNSATSQSLSLYHGRPRSSQSRHHGGQNTLHASVQFVVLKPVRKVTYLLKYFFYSIAHREYRSRSVQPQGQRPPVTSRSGPILDSQHGSGTGGPGLVQRLSKSQLSFNTSSIASVFSQVPRLSTTGPLASATGQHRSSQVSSSSSTLSLLFGKRSFSSGLVISGLSAAEGGNTSDTQSSSSVNIVLGPSCRSSRATQVR</sequence>
<evidence type="ECO:0000256" key="2">
    <source>
        <dbReference type="ARBA" id="ARBA00010170"/>
    </source>
</evidence>
<dbReference type="Proteomes" id="UP000694701">
    <property type="component" value="Unplaced"/>
</dbReference>
<feature type="transmembrane region" description="Helical" evidence="6">
    <location>
        <begin position="612"/>
        <end position="633"/>
    </location>
</feature>
<feature type="region of interest" description="Disordered" evidence="7">
    <location>
        <begin position="288"/>
        <end position="374"/>
    </location>
</feature>
<evidence type="ECO:0000313" key="9">
    <source>
        <dbReference type="Ensembl" id="ENSCCRP00020119564.1"/>
    </source>
</evidence>
<feature type="transmembrane region" description="Helical" evidence="6">
    <location>
        <begin position="736"/>
        <end position="756"/>
    </location>
</feature>
<evidence type="ECO:0000259" key="8">
    <source>
        <dbReference type="Pfam" id="PF05041"/>
    </source>
</evidence>
<name>A0A8C2L6C2_CYPCA</name>
<feature type="transmembrane region" description="Helical" evidence="6">
    <location>
        <begin position="551"/>
        <end position="569"/>
    </location>
</feature>
<dbReference type="Ensembl" id="ENSCCRT00020130271.1">
    <property type="protein sequence ID" value="ENSCCRP00020119564.1"/>
    <property type="gene ID" value="ENSCCRG00020053597.1"/>
</dbReference>
<accession>A0A8C2L6C2</accession>
<feature type="transmembrane region" description="Helical" evidence="6">
    <location>
        <begin position="1005"/>
        <end position="1024"/>
    </location>
</feature>
<feature type="transmembrane region" description="Helical" evidence="6">
    <location>
        <begin position="36"/>
        <end position="69"/>
    </location>
</feature>
<feature type="region of interest" description="Disordered" evidence="7">
    <location>
        <begin position="1639"/>
        <end position="1674"/>
    </location>
</feature>
<evidence type="ECO:0000256" key="4">
    <source>
        <dbReference type="ARBA" id="ARBA00022989"/>
    </source>
</evidence>
<feature type="compositionally biased region" description="Basic and acidic residues" evidence="7">
    <location>
        <begin position="288"/>
        <end position="318"/>
    </location>
</feature>
<feature type="transmembrane region" description="Helical" evidence="6">
    <location>
        <begin position="820"/>
        <end position="840"/>
    </location>
</feature>
<evidence type="ECO:0000313" key="10">
    <source>
        <dbReference type="Proteomes" id="UP000694701"/>
    </source>
</evidence>
<evidence type="ECO:0000256" key="6">
    <source>
        <dbReference type="RuleBase" id="RU367089"/>
    </source>
</evidence>